<feature type="transmembrane region" description="Helical" evidence="1">
    <location>
        <begin position="93"/>
        <end position="117"/>
    </location>
</feature>
<feature type="transmembrane region" description="Helical" evidence="1">
    <location>
        <begin position="61"/>
        <end position="81"/>
    </location>
</feature>
<evidence type="ECO:0000256" key="1">
    <source>
        <dbReference type="SAM" id="Phobius"/>
    </source>
</evidence>
<keyword evidence="1" id="KW-0812">Transmembrane</keyword>
<feature type="transmembrane region" description="Helical" evidence="1">
    <location>
        <begin position="6"/>
        <end position="23"/>
    </location>
</feature>
<organism evidence="2 3">
    <name type="scientific">Luteolibacter luteus</name>
    <dbReference type="NCBI Taxonomy" id="2728835"/>
    <lineage>
        <taxon>Bacteria</taxon>
        <taxon>Pseudomonadati</taxon>
        <taxon>Verrucomicrobiota</taxon>
        <taxon>Verrucomicrobiia</taxon>
        <taxon>Verrucomicrobiales</taxon>
        <taxon>Verrucomicrobiaceae</taxon>
        <taxon>Luteolibacter</taxon>
    </lineage>
</organism>
<reference evidence="2 3" key="1">
    <citation type="submission" date="2020-04" db="EMBL/GenBank/DDBJ databases">
        <title>Luteolibacter sp. G-1-1-1 isolated from soil.</title>
        <authorList>
            <person name="Dahal R.H."/>
        </authorList>
    </citation>
    <scope>NUCLEOTIDE SEQUENCE [LARGE SCALE GENOMIC DNA]</scope>
    <source>
        <strain evidence="2 3">G-1-1-1</strain>
    </source>
</reference>
<accession>A0A858RQV1</accession>
<keyword evidence="1" id="KW-1133">Transmembrane helix</keyword>
<gene>
    <name evidence="2" type="ORF">HHL09_21810</name>
</gene>
<protein>
    <submittedName>
        <fullName evidence="2">Uncharacterized protein</fullName>
    </submittedName>
</protein>
<dbReference type="Proteomes" id="UP000501812">
    <property type="component" value="Chromosome"/>
</dbReference>
<dbReference type="EMBL" id="CP051774">
    <property type="protein sequence ID" value="QJE98303.1"/>
    <property type="molecule type" value="Genomic_DNA"/>
</dbReference>
<sequence length="136" mass="14560">MPTYSYLIPLLIGAVIAGIGFKMQIPKGMAMNRPALGASLITCSLFWIVACALQLVSGAKISFAFNFLSIVLFFVGIAFFFKAPLGASRINQHGPLGTAFIWAGVVFGLVHGGALLFHPPWQEAVLRICASFGLTR</sequence>
<evidence type="ECO:0000313" key="2">
    <source>
        <dbReference type="EMBL" id="QJE98303.1"/>
    </source>
</evidence>
<dbReference type="KEGG" id="luo:HHL09_21810"/>
<dbReference type="AlphaFoldDB" id="A0A858RQV1"/>
<evidence type="ECO:0000313" key="3">
    <source>
        <dbReference type="Proteomes" id="UP000501812"/>
    </source>
</evidence>
<keyword evidence="1" id="KW-0472">Membrane</keyword>
<keyword evidence="3" id="KW-1185">Reference proteome</keyword>
<proteinExistence type="predicted"/>
<dbReference type="RefSeq" id="WP_169456762.1">
    <property type="nucleotide sequence ID" value="NZ_CP051774.1"/>
</dbReference>
<feature type="transmembrane region" description="Helical" evidence="1">
    <location>
        <begin position="35"/>
        <end position="55"/>
    </location>
</feature>
<name>A0A858RQV1_9BACT</name>